<name>A0ABW0GEE8_9PROT</name>
<reference evidence="2" key="1">
    <citation type="journal article" date="2019" name="Int. J. Syst. Evol. Microbiol.">
        <title>The Global Catalogue of Microorganisms (GCM) 10K type strain sequencing project: providing services to taxonomists for standard genome sequencing and annotation.</title>
        <authorList>
            <consortium name="The Broad Institute Genomics Platform"/>
            <consortium name="The Broad Institute Genome Sequencing Center for Infectious Disease"/>
            <person name="Wu L."/>
            <person name="Ma J."/>
        </authorList>
    </citation>
    <scope>NUCLEOTIDE SEQUENCE [LARGE SCALE GENOMIC DNA]</scope>
    <source>
        <strain evidence="2">CCUG 58760</strain>
    </source>
</reference>
<dbReference type="EMBL" id="JBHSLC010000114">
    <property type="protein sequence ID" value="MFC5359445.1"/>
    <property type="molecule type" value="Genomic_DNA"/>
</dbReference>
<gene>
    <name evidence="1" type="ORF">ACFPMG_31060</name>
</gene>
<evidence type="ECO:0008006" key="3">
    <source>
        <dbReference type="Google" id="ProtNLM"/>
    </source>
</evidence>
<proteinExistence type="predicted"/>
<dbReference type="RefSeq" id="WP_376999478.1">
    <property type="nucleotide sequence ID" value="NZ_JBHSLC010000114.1"/>
</dbReference>
<accession>A0ABW0GEE8</accession>
<comment type="caution">
    <text evidence="1">The sequence shown here is derived from an EMBL/GenBank/DDBJ whole genome shotgun (WGS) entry which is preliminary data.</text>
</comment>
<evidence type="ECO:0000313" key="2">
    <source>
        <dbReference type="Proteomes" id="UP001596166"/>
    </source>
</evidence>
<dbReference type="Proteomes" id="UP001596166">
    <property type="component" value="Unassembled WGS sequence"/>
</dbReference>
<organism evidence="1 2">
    <name type="scientific">Azospirillum himalayense</name>
    <dbReference type="NCBI Taxonomy" id="654847"/>
    <lineage>
        <taxon>Bacteria</taxon>
        <taxon>Pseudomonadati</taxon>
        <taxon>Pseudomonadota</taxon>
        <taxon>Alphaproteobacteria</taxon>
        <taxon>Rhodospirillales</taxon>
        <taxon>Azospirillaceae</taxon>
        <taxon>Azospirillum</taxon>
    </lineage>
</organism>
<sequence length="675" mass="69665">MTHQNHLWGYENHPLTGTVQAGSEVQGLPASNLQNDQGDTASAWQTGQGVVTSAAGAWFVVDAGADVTWRATLLARTNLTSAAQIRVRVGSRSSVVEEPALYDIDLRAGLPAGATFTRASTATYYDYAGVIRTAGSGVPRIGYRYDAATGTWIAAGYLSEEQRTNSVRQSAALSASPWTATASVTSSSVAAPDGSLTAVLADATAADQVVQQVVTISNDTATRTFSLFLRQGTALRSALYLEHFGGTSYGALATINWSALTITNNFNCLAVALTPVGGGWYRAAVSVANNGAGNTNLTCRLLPAGSASYGGGTGSVHAWGAQVEGGAGATSYIPTTSAAATRQADAAWASVSGLAGVLTVFADVVPLVRNTSLAAALRLDDGSNDNSVAVVTWAGSASLYAAGAVGGIGQFDFGAARGPDTVGVPQRLAVALALNDIAQSVNGGTAATDTSALVPPITALRIGSSLGGAVPLNGFVTRVALYGKRLTNAQIQGLTGAAGSTLTAPTYDSGAVTPGVVPGVGQALHVLPSDATGQCLRIDIDDPTNPDRMINVPLAYTGPVWQPQYNFGYGSTQGQEARRADVVTRGGQTYPRLDSVARRQSLELRAVTTDEVWTRLAPLMRAAETGGNILCVPDPEGAYRQHETIFGPLKTEADISYPYQGSSLRGWTATQTERL</sequence>
<protein>
    <recommendedName>
        <fullName evidence="3">Concanavalin A-like lectin/glucanase superfamily protein</fullName>
    </recommendedName>
</protein>
<keyword evidence="2" id="KW-1185">Reference proteome</keyword>
<evidence type="ECO:0000313" key="1">
    <source>
        <dbReference type="EMBL" id="MFC5359445.1"/>
    </source>
</evidence>